<dbReference type="EMBL" id="CAIE01000022">
    <property type="protein sequence ID" value="CCH17831.1"/>
    <property type="molecule type" value="Genomic_DNA"/>
</dbReference>
<keyword evidence="1" id="KW-0472">Membrane</keyword>
<reference evidence="3" key="1">
    <citation type="journal article" date="2012" name="J. Bacteriol.">
        <title>Genome Sequence of Micromonospora lupini Lupac 08, Isolated from Root Nodules of Lupinus angustifolius.</title>
        <authorList>
            <person name="Alonso-Vega P."/>
            <person name="Normand P."/>
            <person name="Bacigalupe R."/>
            <person name="Pujic P."/>
            <person name="Lajus A."/>
            <person name="Vallenet D."/>
            <person name="Carro L."/>
            <person name="Coll P."/>
            <person name="Trujillo M.E."/>
        </authorList>
    </citation>
    <scope>NUCLEOTIDE SEQUENCE [LARGE SCALE GENOMIC DNA]</scope>
    <source>
        <strain evidence="3">Lupac 08</strain>
    </source>
</reference>
<dbReference type="OrthoDB" id="529448at2"/>
<name>I0L1Y4_9ACTN</name>
<evidence type="ECO:0000256" key="1">
    <source>
        <dbReference type="SAM" id="Phobius"/>
    </source>
</evidence>
<feature type="transmembrane region" description="Helical" evidence="1">
    <location>
        <begin position="20"/>
        <end position="43"/>
    </location>
</feature>
<evidence type="ECO:0008006" key="4">
    <source>
        <dbReference type="Google" id="ProtNLM"/>
    </source>
</evidence>
<keyword evidence="1" id="KW-1133">Transmembrane helix</keyword>
<feature type="transmembrane region" description="Helical" evidence="1">
    <location>
        <begin position="64"/>
        <end position="88"/>
    </location>
</feature>
<sequence length="269" mass="29428">MTDLIATLGKKITERWLATVLLPGLLYVAITGWALLAGHGHALDLSWLIRRLNDLWQHHPPGPAAAAVATAVALAGAGLAGVAATVVAEDVVHRLWIIRGPQARLDTLAKRTEARWEGRVPRPPQRYLPQRATVIGERFRLIGERVHAQYGLSVNLAWPRLWILASADTRTMIGAAHRQYFSDAALAAWALLYLPWTVRWWPAVLIATAVLAFGYRQARTSSAILATLIEATVDAHANDLAKVTGIDLPEGRLTPEEGNKINDILAKRA</sequence>
<dbReference type="RefSeq" id="WP_007458773.1">
    <property type="nucleotide sequence ID" value="NZ_HF570108.1"/>
</dbReference>
<evidence type="ECO:0000313" key="3">
    <source>
        <dbReference type="Proteomes" id="UP000003448"/>
    </source>
</evidence>
<dbReference type="eggNOG" id="ENOG502ZAT2">
    <property type="taxonomic scope" value="Bacteria"/>
</dbReference>
<gene>
    <name evidence="2" type="ORF">MILUP08_42762</name>
</gene>
<comment type="caution">
    <text evidence="2">The sequence shown here is derived from an EMBL/GenBank/DDBJ whole genome shotgun (WGS) entry which is preliminary data.</text>
</comment>
<keyword evidence="3" id="KW-1185">Reference proteome</keyword>
<dbReference type="STRING" id="1150864.MILUP08_42762"/>
<dbReference type="Proteomes" id="UP000003448">
    <property type="component" value="Unassembled WGS sequence"/>
</dbReference>
<accession>I0L1Y4</accession>
<organism evidence="2 3">
    <name type="scientific">Micromonospora lupini str. Lupac 08</name>
    <dbReference type="NCBI Taxonomy" id="1150864"/>
    <lineage>
        <taxon>Bacteria</taxon>
        <taxon>Bacillati</taxon>
        <taxon>Actinomycetota</taxon>
        <taxon>Actinomycetes</taxon>
        <taxon>Micromonosporales</taxon>
        <taxon>Micromonosporaceae</taxon>
        <taxon>Micromonospora</taxon>
    </lineage>
</organism>
<evidence type="ECO:0000313" key="2">
    <source>
        <dbReference type="EMBL" id="CCH17831.1"/>
    </source>
</evidence>
<proteinExistence type="predicted"/>
<protein>
    <recommendedName>
        <fullName evidence="4">Vegetative cell wall protein gp1</fullName>
    </recommendedName>
</protein>
<keyword evidence="1" id="KW-0812">Transmembrane</keyword>
<dbReference type="AlphaFoldDB" id="I0L1Y4"/>